<dbReference type="Gene3D" id="3.40.190.10">
    <property type="entry name" value="Periplasmic binding protein-like II"/>
    <property type="match status" value="2"/>
</dbReference>
<reference evidence="3 4" key="1">
    <citation type="journal article" date="2016" name="Nat. Commun.">
        <title>Thousands of microbial genomes shed light on interconnected biogeochemical processes in an aquifer system.</title>
        <authorList>
            <person name="Anantharaman K."/>
            <person name="Brown C.T."/>
            <person name="Hug L.A."/>
            <person name="Sharon I."/>
            <person name="Castelle C.J."/>
            <person name="Probst A.J."/>
            <person name="Thomas B.C."/>
            <person name="Singh A."/>
            <person name="Wilkins M.J."/>
            <person name="Karaoz U."/>
            <person name="Brodie E.L."/>
            <person name="Williams K.H."/>
            <person name="Hubbard S.S."/>
            <person name="Banfield J.F."/>
        </authorList>
    </citation>
    <scope>NUCLEOTIDE SEQUENCE [LARGE SCALE GENOMIC DNA]</scope>
</reference>
<keyword evidence="2" id="KW-0732">Signal</keyword>
<dbReference type="Proteomes" id="UP000176501">
    <property type="component" value="Unassembled WGS sequence"/>
</dbReference>
<evidence type="ECO:0000256" key="1">
    <source>
        <dbReference type="SAM" id="MobiDB-lite"/>
    </source>
</evidence>
<evidence type="ECO:0008006" key="5">
    <source>
        <dbReference type="Google" id="ProtNLM"/>
    </source>
</evidence>
<feature type="signal peptide" evidence="2">
    <location>
        <begin position="1"/>
        <end position="23"/>
    </location>
</feature>
<feature type="region of interest" description="Disordered" evidence="1">
    <location>
        <begin position="21"/>
        <end position="45"/>
    </location>
</feature>
<proteinExistence type="predicted"/>
<evidence type="ECO:0000256" key="2">
    <source>
        <dbReference type="SAM" id="SignalP"/>
    </source>
</evidence>
<evidence type="ECO:0000313" key="4">
    <source>
        <dbReference type="Proteomes" id="UP000176501"/>
    </source>
</evidence>
<gene>
    <name evidence="3" type="ORF">A2304_01850</name>
</gene>
<evidence type="ECO:0000313" key="3">
    <source>
        <dbReference type="EMBL" id="OGL98416.1"/>
    </source>
</evidence>
<dbReference type="EMBL" id="MGFE01000020">
    <property type="protein sequence ID" value="OGL98416.1"/>
    <property type="molecule type" value="Genomic_DNA"/>
</dbReference>
<feature type="compositionally biased region" description="Low complexity" evidence="1">
    <location>
        <begin position="26"/>
        <end position="43"/>
    </location>
</feature>
<dbReference type="AlphaFoldDB" id="A0A1F7W6Z0"/>
<accession>A0A1F7W6Z0</accession>
<sequence>MRFLPIALIALAIGCSGDAPTSADNGTNATGPDAATPATTTAPPAGPFTVGWSEYPSWSAFWAMHKAGTLDGDEGELGTFEKQYNVDIVLVEGTYDDCIAKYSSGQLDIVALTNLDTLATGVRSVAFLPTSTSFGGDQAWTSTKITDLAQLKGKKVHGLAGSVSEYMFRRNVEIAGLNQADFIWVGETPEAVTQAIMGHNESFGAGVVWNPYGIAIRKERADMHPLVTSRAIGGEIVDMLVMSEASAAKPGAAAAQGALTAAFYDFNDRLQGPQRDELLVAAGEKFGASSVEDMNIAVVETKFYGSSAEGLAVWNGAQLRETMPRMVQFVMAGGVVTTEPVVAYGAAPTGIPDTQAYLRFDASAMEAL</sequence>
<comment type="caution">
    <text evidence="3">The sequence shown here is derived from an EMBL/GenBank/DDBJ whole genome shotgun (WGS) entry which is preliminary data.</text>
</comment>
<protein>
    <recommendedName>
        <fullName evidence="5">SsuA/THI5-like domain-containing protein</fullName>
    </recommendedName>
</protein>
<dbReference type="PROSITE" id="PS51257">
    <property type="entry name" value="PROKAR_LIPOPROTEIN"/>
    <property type="match status" value="1"/>
</dbReference>
<feature type="chain" id="PRO_5009533312" description="SsuA/THI5-like domain-containing protein" evidence="2">
    <location>
        <begin position="24"/>
        <end position="368"/>
    </location>
</feature>
<organism evidence="3 4">
    <name type="scientific">Candidatus Uhrbacteria bacterium RIFOXYB2_FULL_57_15</name>
    <dbReference type="NCBI Taxonomy" id="1802422"/>
    <lineage>
        <taxon>Bacteria</taxon>
        <taxon>Candidatus Uhriibacteriota</taxon>
    </lineage>
</organism>
<name>A0A1F7W6Z0_9BACT</name>
<dbReference type="SUPFAM" id="SSF53850">
    <property type="entry name" value="Periplasmic binding protein-like II"/>
    <property type="match status" value="1"/>
</dbReference>